<sequence>MALLGIDIGTTHCKAGFFKEDGSVIKIAVRPTITHYNQQGDPFFSPTEIWGNIASCLQEILFGCEEKVSAIGITSMAETGLLLDRSTGRPRTNFIPWFSRCAEAEAAEISKEDKPFDRFQKTGLHNSYKYGLAKILQLKKQDENILKGAVWLSASDYIAYMLTGNFATDYSLAARTYAFRIDELTWDQPWMKHFNLPDQLFPEALPSGSKMGVTQSKELVELGIAPGIPVTIAGHDHLVAALAVGAINPGIVFDSIGTAETMVGTFEKKLLTEMDYASGMTFGCHIVRDRFFWMGGISASGGSIEWFREQFSNQKMSYEDIMSLCTDVNEGPSRILYYPYLSGSGSPQPDPYARGAFIGLKASHQRKDLLKAMMEGTAYELESIRRSAERISGHPINRMISVGGGTKNRYWLQIKSDITNCHLTIPEINEATLLGTAITAGIGTGVYKSEEEAVSAIQFIHSQEIVPNQEFHQEYKCLYKEGYMGLQEQLRNFYRSFPSSPTNG</sequence>
<dbReference type="Pfam" id="PF00370">
    <property type="entry name" value="FGGY_N"/>
    <property type="match status" value="1"/>
</dbReference>
<dbReference type="PANTHER" id="PTHR43095:SF5">
    <property type="entry name" value="XYLULOSE KINASE"/>
    <property type="match status" value="1"/>
</dbReference>
<gene>
    <name evidence="7" type="ORF">HFZ78_29520</name>
</gene>
<dbReference type="Pfam" id="PF02782">
    <property type="entry name" value="FGGY_C"/>
    <property type="match status" value="1"/>
</dbReference>
<feature type="domain" description="Carbohydrate kinase FGGY C-terminal" evidence="6">
    <location>
        <begin position="257"/>
        <end position="442"/>
    </location>
</feature>
<dbReference type="InterPro" id="IPR043129">
    <property type="entry name" value="ATPase_NBD"/>
</dbReference>
<name>A0A6H1P9X4_PRIMG</name>
<dbReference type="InterPro" id="IPR018483">
    <property type="entry name" value="Carb_kinase_FGGY_CS"/>
</dbReference>
<evidence type="ECO:0000259" key="6">
    <source>
        <dbReference type="Pfam" id="PF02782"/>
    </source>
</evidence>
<organism evidence="7 8">
    <name type="scientific">Priestia megaterium</name>
    <name type="common">Bacillus megaterium</name>
    <dbReference type="NCBI Taxonomy" id="1404"/>
    <lineage>
        <taxon>Bacteria</taxon>
        <taxon>Bacillati</taxon>
        <taxon>Bacillota</taxon>
        <taxon>Bacilli</taxon>
        <taxon>Bacillales</taxon>
        <taxon>Bacillaceae</taxon>
        <taxon>Priestia</taxon>
    </lineage>
</organism>
<dbReference type="CDD" id="cd07773">
    <property type="entry name" value="ASKHA_NBD_FGGY_FK"/>
    <property type="match status" value="1"/>
</dbReference>
<dbReference type="Gene3D" id="3.30.420.40">
    <property type="match status" value="2"/>
</dbReference>
<evidence type="ECO:0000256" key="1">
    <source>
        <dbReference type="ARBA" id="ARBA00009156"/>
    </source>
</evidence>
<reference evidence="7 8" key="2">
    <citation type="submission" date="2020-04" db="EMBL/GenBank/DDBJ databases">
        <authorList>
            <person name="Fomenkov A."/>
            <person name="Anton B.P."/>
            <person name="Roberts R.J."/>
        </authorList>
    </citation>
    <scope>NUCLEOTIDE SEQUENCE [LARGE SCALE GENOMIC DNA]</scope>
    <source>
        <strain evidence="7 8">S2</strain>
    </source>
</reference>
<comment type="similarity">
    <text evidence="1 4">Belongs to the FGGY kinase family.</text>
</comment>
<dbReference type="InterPro" id="IPR018484">
    <property type="entry name" value="FGGY_N"/>
</dbReference>
<evidence type="ECO:0000313" key="8">
    <source>
        <dbReference type="Proteomes" id="UP000501868"/>
    </source>
</evidence>
<protein>
    <submittedName>
        <fullName evidence="7">Carbohydrate kinase</fullName>
    </submittedName>
</protein>
<accession>A0A6H1P9X4</accession>
<keyword evidence="2 4" id="KW-0808">Transferase</keyword>
<proteinExistence type="inferred from homology"/>
<dbReference type="Proteomes" id="UP000501868">
    <property type="component" value="Chromosome"/>
</dbReference>
<dbReference type="PANTHER" id="PTHR43095">
    <property type="entry name" value="SUGAR KINASE"/>
    <property type="match status" value="1"/>
</dbReference>
<dbReference type="SUPFAM" id="SSF53067">
    <property type="entry name" value="Actin-like ATPase domain"/>
    <property type="match status" value="2"/>
</dbReference>
<evidence type="ECO:0000259" key="5">
    <source>
        <dbReference type="Pfam" id="PF00370"/>
    </source>
</evidence>
<dbReference type="GO" id="GO:0016301">
    <property type="term" value="F:kinase activity"/>
    <property type="evidence" value="ECO:0007669"/>
    <property type="project" value="UniProtKB-KW"/>
</dbReference>
<reference evidence="7 8" key="1">
    <citation type="submission" date="2020-04" db="EMBL/GenBank/DDBJ databases">
        <title>Genome-Wide Identification of 5-Methylcytosine Sites in Bacterial Genomes By High-Throughput Sequencing of MspJI Restriction Fragments.</title>
        <authorList>
            <person name="Wu V."/>
        </authorList>
    </citation>
    <scope>NUCLEOTIDE SEQUENCE [LARGE SCALE GENOMIC DNA]</scope>
    <source>
        <strain evidence="7 8">S2</strain>
    </source>
</reference>
<dbReference type="InterPro" id="IPR018485">
    <property type="entry name" value="FGGY_C"/>
</dbReference>
<dbReference type="AlphaFoldDB" id="A0A6H1P9X4"/>
<dbReference type="PIRSF" id="PIRSF000538">
    <property type="entry name" value="GlpK"/>
    <property type="match status" value="1"/>
</dbReference>
<dbReference type="GO" id="GO:0005975">
    <property type="term" value="P:carbohydrate metabolic process"/>
    <property type="evidence" value="ECO:0007669"/>
    <property type="project" value="InterPro"/>
</dbReference>
<dbReference type="GO" id="GO:0016773">
    <property type="term" value="F:phosphotransferase activity, alcohol group as acceptor"/>
    <property type="evidence" value="ECO:0007669"/>
    <property type="project" value="InterPro"/>
</dbReference>
<dbReference type="InterPro" id="IPR000577">
    <property type="entry name" value="Carb_kinase_FGGY"/>
</dbReference>
<feature type="domain" description="Carbohydrate kinase FGGY N-terminal" evidence="5">
    <location>
        <begin position="3"/>
        <end position="242"/>
    </location>
</feature>
<dbReference type="InterPro" id="IPR050406">
    <property type="entry name" value="FGGY_Carb_Kinase"/>
</dbReference>
<evidence type="ECO:0000256" key="3">
    <source>
        <dbReference type="ARBA" id="ARBA00022777"/>
    </source>
</evidence>
<dbReference type="EMBL" id="CP051128">
    <property type="protein sequence ID" value="QIZ10338.1"/>
    <property type="molecule type" value="Genomic_DNA"/>
</dbReference>
<evidence type="ECO:0000256" key="4">
    <source>
        <dbReference type="RuleBase" id="RU003733"/>
    </source>
</evidence>
<evidence type="ECO:0000313" key="7">
    <source>
        <dbReference type="EMBL" id="QIZ10338.1"/>
    </source>
</evidence>
<evidence type="ECO:0000256" key="2">
    <source>
        <dbReference type="ARBA" id="ARBA00022679"/>
    </source>
</evidence>
<dbReference type="PROSITE" id="PS00445">
    <property type="entry name" value="FGGY_KINASES_2"/>
    <property type="match status" value="1"/>
</dbReference>
<keyword evidence="3 4" id="KW-0418">Kinase</keyword>